<feature type="transmembrane region" description="Helical" evidence="1">
    <location>
        <begin position="54"/>
        <end position="78"/>
    </location>
</feature>
<dbReference type="PIRSF" id="PIRSF007542">
    <property type="entry name" value="UCP007542"/>
    <property type="match status" value="1"/>
</dbReference>
<sequence length="554" mass="60600">MQTDMATRDHDRTDPTDRRWLNGHVSPSGVLLGFLLFAASLTPSLIPRNALMQGLLGGASFVIGYGIAVGLVAIWVWLGFRPLGGRRTGLALAVAGALVAAACLLRAPYWQDSIRELMGLPPLESVHRIEVLGLAIATAAVLFAVAWLFKLLARLLMRAARPYVPERVAILTALIVAAALFATLIDGVLVRYMLVVLDTSYAQLDELVEPDTEKPAEPWKTGSAESLVSWIDLGREGRRFIDGIPERADIAEFWSGDAVQPVRVYVGLNAADTADERAEIALAEMLRVGAFDRAVLAVAIPTGTGFMDQNAIETLEYLHRGDVATVAAQYSYLQSPFSLIFEPGYGAETAHALLKAVYDHWTGLPENDRPRLYLQGLSLGALSSEQSLRLHEIIGDPLQGALWSGPPFPSPIHSWATADRNPQSPEWLPTFEDGSLIRFMNKPEIPEGESDWGPLRVVYLQHASDPIVFFSTDMLWQVPDWMRHPRGPDVSPKMRWVPVVTALQVAADMALSNNAPIGHGHQYAAASYIDGWIAVTAPDIDPADIDRLKARFAQ</sequence>
<dbReference type="Pfam" id="PF10081">
    <property type="entry name" value="Abhydrolase_9"/>
    <property type="match status" value="1"/>
</dbReference>
<proteinExistence type="predicted"/>
<name>A0AAE3VQ85_9HYPH</name>
<dbReference type="RefSeq" id="WP_306886147.1">
    <property type="nucleotide sequence ID" value="NZ_JAUSUL010000002.1"/>
</dbReference>
<feature type="domain" description="Alpha/beta-hydrolase catalytic" evidence="2">
    <location>
        <begin position="262"/>
        <end position="548"/>
    </location>
</feature>
<dbReference type="EMBL" id="JAUSUL010000002">
    <property type="protein sequence ID" value="MDQ0316322.1"/>
    <property type="molecule type" value="Genomic_DNA"/>
</dbReference>
<feature type="transmembrane region" description="Helical" evidence="1">
    <location>
        <begin position="170"/>
        <end position="194"/>
    </location>
</feature>
<feature type="transmembrane region" description="Helical" evidence="1">
    <location>
        <begin position="21"/>
        <end position="42"/>
    </location>
</feature>
<dbReference type="AlphaFoldDB" id="A0AAE3VQ85"/>
<protein>
    <submittedName>
        <fullName evidence="4">Membrane protein</fullName>
    </submittedName>
</protein>
<feature type="domain" description="Alpha/beta-hydrolase N-terminal" evidence="3">
    <location>
        <begin position="41"/>
        <end position="243"/>
    </location>
</feature>
<dbReference type="InterPro" id="IPR027788">
    <property type="entry name" value="Alpha/beta-hydrolase_N_dom"/>
</dbReference>
<dbReference type="Proteomes" id="UP001229244">
    <property type="component" value="Unassembled WGS sequence"/>
</dbReference>
<evidence type="ECO:0000313" key="5">
    <source>
        <dbReference type="Proteomes" id="UP001229244"/>
    </source>
</evidence>
<evidence type="ECO:0000256" key="1">
    <source>
        <dbReference type="SAM" id="Phobius"/>
    </source>
</evidence>
<reference evidence="4" key="1">
    <citation type="submission" date="2023-07" db="EMBL/GenBank/DDBJ databases">
        <title>Genomic Encyclopedia of Type Strains, Phase IV (KMG-IV): sequencing the most valuable type-strain genomes for metagenomic binning, comparative biology and taxonomic classification.</title>
        <authorList>
            <person name="Goeker M."/>
        </authorList>
    </citation>
    <scope>NUCLEOTIDE SEQUENCE</scope>
    <source>
        <strain evidence="4">DSM 21202</strain>
    </source>
</reference>
<feature type="transmembrane region" description="Helical" evidence="1">
    <location>
        <begin position="129"/>
        <end position="149"/>
    </location>
</feature>
<feature type="transmembrane region" description="Helical" evidence="1">
    <location>
        <begin position="90"/>
        <end position="109"/>
    </location>
</feature>
<organism evidence="4 5">
    <name type="scientific">Amorphus orientalis</name>
    <dbReference type="NCBI Taxonomy" id="649198"/>
    <lineage>
        <taxon>Bacteria</taxon>
        <taxon>Pseudomonadati</taxon>
        <taxon>Pseudomonadota</taxon>
        <taxon>Alphaproteobacteria</taxon>
        <taxon>Hyphomicrobiales</taxon>
        <taxon>Amorphaceae</taxon>
        <taxon>Amorphus</taxon>
    </lineage>
</organism>
<evidence type="ECO:0000259" key="3">
    <source>
        <dbReference type="Pfam" id="PF15420"/>
    </source>
</evidence>
<keyword evidence="1" id="KW-0472">Membrane</keyword>
<accession>A0AAE3VQ85</accession>
<keyword evidence="5" id="KW-1185">Reference proteome</keyword>
<dbReference type="Pfam" id="PF15420">
    <property type="entry name" value="Abhydrolase_9_N"/>
    <property type="match status" value="1"/>
</dbReference>
<dbReference type="InterPro" id="IPR027787">
    <property type="entry name" value="Alpha/beta-hydrolase_catalytic"/>
</dbReference>
<keyword evidence="1" id="KW-0812">Transmembrane</keyword>
<gene>
    <name evidence="4" type="ORF">J2S73_002779</name>
</gene>
<evidence type="ECO:0000259" key="2">
    <source>
        <dbReference type="Pfam" id="PF10081"/>
    </source>
</evidence>
<evidence type="ECO:0000313" key="4">
    <source>
        <dbReference type="EMBL" id="MDQ0316322.1"/>
    </source>
</evidence>
<comment type="caution">
    <text evidence="4">The sequence shown here is derived from an EMBL/GenBank/DDBJ whole genome shotgun (WGS) entry which is preliminary data.</text>
</comment>
<dbReference type="InterPro" id="IPR012037">
    <property type="entry name" value="Alpha/beta-hydrolase_fam"/>
</dbReference>
<keyword evidence="1" id="KW-1133">Transmembrane helix</keyword>